<proteinExistence type="predicted"/>
<sequence>MDRPEGENPVAGDRKTVVESKGCRKRGWNIEEIDAKHNGRLDFHGFTRPGLLLHGFVRFLEVTLNDRAGHDRPMTERDTSMSIRHPTIVYLVWKERFEVIVGRDMCPARFTLRS</sequence>
<name>A0AAN9XTK4_PSOTE</name>
<dbReference type="Proteomes" id="UP001386955">
    <property type="component" value="Unassembled WGS sequence"/>
</dbReference>
<comment type="caution">
    <text evidence="1">The sequence shown here is derived from an EMBL/GenBank/DDBJ whole genome shotgun (WGS) entry which is preliminary data.</text>
</comment>
<evidence type="ECO:0000313" key="1">
    <source>
        <dbReference type="EMBL" id="KAK7406989.1"/>
    </source>
</evidence>
<reference evidence="1 2" key="1">
    <citation type="submission" date="2024-01" db="EMBL/GenBank/DDBJ databases">
        <title>The genomes of 5 underutilized Papilionoideae crops provide insights into root nodulation and disease resistanc.</title>
        <authorList>
            <person name="Jiang F."/>
        </authorList>
    </citation>
    <scope>NUCLEOTIDE SEQUENCE [LARGE SCALE GENOMIC DNA]</scope>
    <source>
        <strain evidence="1">DUOXIRENSHENG_FW03</strain>
        <tissue evidence="1">Leaves</tissue>
    </source>
</reference>
<organism evidence="1 2">
    <name type="scientific">Psophocarpus tetragonolobus</name>
    <name type="common">Winged bean</name>
    <name type="synonym">Dolichos tetragonolobus</name>
    <dbReference type="NCBI Taxonomy" id="3891"/>
    <lineage>
        <taxon>Eukaryota</taxon>
        <taxon>Viridiplantae</taxon>
        <taxon>Streptophyta</taxon>
        <taxon>Embryophyta</taxon>
        <taxon>Tracheophyta</taxon>
        <taxon>Spermatophyta</taxon>
        <taxon>Magnoliopsida</taxon>
        <taxon>eudicotyledons</taxon>
        <taxon>Gunneridae</taxon>
        <taxon>Pentapetalae</taxon>
        <taxon>rosids</taxon>
        <taxon>fabids</taxon>
        <taxon>Fabales</taxon>
        <taxon>Fabaceae</taxon>
        <taxon>Papilionoideae</taxon>
        <taxon>50 kb inversion clade</taxon>
        <taxon>NPAAA clade</taxon>
        <taxon>indigoferoid/millettioid clade</taxon>
        <taxon>Phaseoleae</taxon>
        <taxon>Psophocarpus</taxon>
    </lineage>
</organism>
<protein>
    <submittedName>
        <fullName evidence="1">Uncharacterized protein</fullName>
    </submittedName>
</protein>
<keyword evidence="2" id="KW-1185">Reference proteome</keyword>
<dbReference type="AlphaFoldDB" id="A0AAN9XTK4"/>
<gene>
    <name evidence="1" type="ORF">VNO78_08627</name>
</gene>
<evidence type="ECO:0000313" key="2">
    <source>
        <dbReference type="Proteomes" id="UP001386955"/>
    </source>
</evidence>
<accession>A0AAN9XTK4</accession>
<dbReference type="EMBL" id="JAYMYS010000002">
    <property type="protein sequence ID" value="KAK7406989.1"/>
    <property type="molecule type" value="Genomic_DNA"/>
</dbReference>